<accession>A0ABW4TI89</accession>
<keyword evidence="9 10" id="KW-0472">Membrane</keyword>
<evidence type="ECO:0000256" key="8">
    <source>
        <dbReference type="ARBA" id="ARBA00022989"/>
    </source>
</evidence>
<feature type="transmembrane region" description="Helical" evidence="10">
    <location>
        <begin position="61"/>
        <end position="85"/>
    </location>
</feature>
<evidence type="ECO:0000256" key="5">
    <source>
        <dbReference type="ARBA" id="ARBA00022475"/>
    </source>
</evidence>
<evidence type="ECO:0000256" key="3">
    <source>
        <dbReference type="ARBA" id="ARBA00009843"/>
    </source>
</evidence>
<dbReference type="InterPro" id="IPR004680">
    <property type="entry name" value="Cit_transptr-like_dom"/>
</dbReference>
<evidence type="ECO:0000313" key="12">
    <source>
        <dbReference type="EMBL" id="MFD1946100.1"/>
    </source>
</evidence>
<dbReference type="PANTHER" id="PTHR43302">
    <property type="entry name" value="TRANSPORTER ARSB-RELATED"/>
    <property type="match status" value="1"/>
</dbReference>
<evidence type="ECO:0000259" key="11">
    <source>
        <dbReference type="Pfam" id="PF03600"/>
    </source>
</evidence>
<comment type="subcellular location">
    <subcellularLocation>
        <location evidence="1">Cell membrane</location>
        <topology evidence="1">Multi-pass membrane protein</topology>
    </subcellularLocation>
</comment>
<dbReference type="EMBL" id="JBHUGD010000003">
    <property type="protein sequence ID" value="MFD1946100.1"/>
    <property type="molecule type" value="Genomic_DNA"/>
</dbReference>
<evidence type="ECO:0000256" key="7">
    <source>
        <dbReference type="ARBA" id="ARBA00022849"/>
    </source>
</evidence>
<dbReference type="Proteomes" id="UP001597351">
    <property type="component" value="Unassembled WGS sequence"/>
</dbReference>
<dbReference type="RefSeq" id="WP_343916009.1">
    <property type="nucleotide sequence ID" value="NZ_BAAAJT010000002.1"/>
</dbReference>
<dbReference type="PANTHER" id="PTHR43302:SF5">
    <property type="entry name" value="TRANSPORTER ARSB-RELATED"/>
    <property type="match status" value="1"/>
</dbReference>
<evidence type="ECO:0000256" key="2">
    <source>
        <dbReference type="ARBA" id="ARBA00006433"/>
    </source>
</evidence>
<feature type="transmembrane region" description="Helical" evidence="10">
    <location>
        <begin position="314"/>
        <end position="338"/>
    </location>
</feature>
<feature type="transmembrane region" description="Helical" evidence="10">
    <location>
        <begin position="350"/>
        <end position="372"/>
    </location>
</feature>
<feature type="transmembrane region" description="Helical" evidence="10">
    <location>
        <begin position="217"/>
        <end position="239"/>
    </location>
</feature>
<feature type="domain" description="Citrate transporter-like" evidence="11">
    <location>
        <begin position="30"/>
        <end position="357"/>
    </location>
</feature>
<name>A0ABW4TI89_9ACTN</name>
<protein>
    <submittedName>
        <fullName evidence="12">SLC13 family permease</fullName>
    </submittedName>
</protein>
<evidence type="ECO:0000256" key="1">
    <source>
        <dbReference type="ARBA" id="ARBA00004651"/>
    </source>
</evidence>
<feature type="transmembrane region" description="Helical" evidence="10">
    <location>
        <begin position="176"/>
        <end position="196"/>
    </location>
</feature>
<feature type="transmembrane region" description="Helical" evidence="10">
    <location>
        <begin position="245"/>
        <end position="261"/>
    </location>
</feature>
<evidence type="ECO:0000256" key="4">
    <source>
        <dbReference type="ARBA" id="ARBA00022448"/>
    </source>
</evidence>
<comment type="similarity">
    <text evidence="2">Belongs to the ArsB family.</text>
</comment>
<evidence type="ECO:0000256" key="10">
    <source>
        <dbReference type="SAM" id="Phobius"/>
    </source>
</evidence>
<evidence type="ECO:0000256" key="6">
    <source>
        <dbReference type="ARBA" id="ARBA00022692"/>
    </source>
</evidence>
<reference evidence="13" key="1">
    <citation type="journal article" date="2019" name="Int. J. Syst. Evol. Microbiol.">
        <title>The Global Catalogue of Microorganisms (GCM) 10K type strain sequencing project: providing services to taxonomists for standard genome sequencing and annotation.</title>
        <authorList>
            <consortium name="The Broad Institute Genomics Platform"/>
            <consortium name="The Broad Institute Genome Sequencing Center for Infectious Disease"/>
            <person name="Wu L."/>
            <person name="Ma J."/>
        </authorList>
    </citation>
    <scope>NUCLEOTIDE SEQUENCE [LARGE SCALE GENOMIC DNA]</scope>
    <source>
        <strain evidence="13">CGMCC 1.12477</strain>
    </source>
</reference>
<proteinExistence type="inferred from homology"/>
<comment type="similarity">
    <text evidence="3">Belongs to the CitM (TC 2.A.11) transporter family.</text>
</comment>
<dbReference type="PRINTS" id="PR00758">
    <property type="entry name" value="ARSENICPUMP"/>
</dbReference>
<sequence>MPPVADLLALGALAALLVTAFRHPSGRVELVVGVLAVAVVAATGHLDDTVVGPTITHLGPVVVFLVTILVVADVCAAAGVFTWAADRIGRLRGGRTTAVFTGTFVAAALVTTALSLDATVVLLTPVVVATSLALGTPYRPGATACLRMANSASLLLPVSNLTNLLALPHLDLGFTGFALAMAPVLAVVLVVEYAGLRLLHRRDLSQPPTRAPATAPLPVPVVPVTAVGLMLVGFAAASAAGLDPAWVSGVTALAMTAWAAGRGLTTPARVLHAAHPSFAVFVLALGLVVAALGEGVLGDDLARLVPDGTDLVDLLWIAVVAALLSALVTNLSATLLLVPMLTGLGDQAVLAALLGLTIGSGLTWTGSLATLLWRRSLLRQGLPAPSRELHRVSLTLTPACLVAAVATLWLTS</sequence>
<gene>
    <name evidence="12" type="ORF">ACFSDE_04810</name>
</gene>
<comment type="caution">
    <text evidence="12">The sequence shown here is derived from an EMBL/GenBank/DDBJ whole genome shotgun (WGS) entry which is preliminary data.</text>
</comment>
<feature type="transmembrane region" description="Helical" evidence="10">
    <location>
        <begin position="392"/>
        <end position="411"/>
    </location>
</feature>
<dbReference type="InterPro" id="IPR000802">
    <property type="entry name" value="Arsenical_pump_ArsB"/>
</dbReference>
<keyword evidence="7" id="KW-0059">Arsenical resistance</keyword>
<evidence type="ECO:0000313" key="13">
    <source>
        <dbReference type="Proteomes" id="UP001597351"/>
    </source>
</evidence>
<feature type="transmembrane region" description="Helical" evidence="10">
    <location>
        <begin position="273"/>
        <end position="294"/>
    </location>
</feature>
<keyword evidence="6 10" id="KW-0812">Transmembrane</keyword>
<keyword evidence="13" id="KW-1185">Reference proteome</keyword>
<keyword evidence="8 10" id="KW-1133">Transmembrane helix</keyword>
<keyword evidence="5" id="KW-1003">Cell membrane</keyword>
<organism evidence="12 13">
    <name type="scientific">Nocardioides aestuarii</name>
    <dbReference type="NCBI Taxonomy" id="252231"/>
    <lineage>
        <taxon>Bacteria</taxon>
        <taxon>Bacillati</taxon>
        <taxon>Actinomycetota</taxon>
        <taxon>Actinomycetes</taxon>
        <taxon>Propionibacteriales</taxon>
        <taxon>Nocardioidaceae</taxon>
        <taxon>Nocardioides</taxon>
    </lineage>
</organism>
<evidence type="ECO:0000256" key="9">
    <source>
        <dbReference type="ARBA" id="ARBA00023136"/>
    </source>
</evidence>
<keyword evidence="4" id="KW-0813">Transport</keyword>
<dbReference type="Pfam" id="PF03600">
    <property type="entry name" value="CitMHS"/>
    <property type="match status" value="1"/>
</dbReference>